<accession>A0A2P2MQU9</accession>
<sequence>MNEEWLSLAPQRILEPSDLII</sequence>
<organism evidence="1">
    <name type="scientific">Rhizophora mucronata</name>
    <name type="common">Asiatic mangrove</name>
    <dbReference type="NCBI Taxonomy" id="61149"/>
    <lineage>
        <taxon>Eukaryota</taxon>
        <taxon>Viridiplantae</taxon>
        <taxon>Streptophyta</taxon>
        <taxon>Embryophyta</taxon>
        <taxon>Tracheophyta</taxon>
        <taxon>Spermatophyta</taxon>
        <taxon>Magnoliopsida</taxon>
        <taxon>eudicotyledons</taxon>
        <taxon>Gunneridae</taxon>
        <taxon>Pentapetalae</taxon>
        <taxon>rosids</taxon>
        <taxon>fabids</taxon>
        <taxon>Malpighiales</taxon>
        <taxon>Rhizophoraceae</taxon>
        <taxon>Rhizophora</taxon>
    </lineage>
</organism>
<protein>
    <submittedName>
        <fullName evidence="1">Uncharacterized protein</fullName>
    </submittedName>
</protein>
<proteinExistence type="predicted"/>
<dbReference type="AlphaFoldDB" id="A0A2P2MQU9"/>
<name>A0A2P2MQU9_RHIMU</name>
<reference evidence="1" key="1">
    <citation type="submission" date="2018-02" db="EMBL/GenBank/DDBJ databases">
        <title>Rhizophora mucronata_Transcriptome.</title>
        <authorList>
            <person name="Meera S.P."/>
            <person name="Sreeshan A."/>
            <person name="Augustine A."/>
        </authorList>
    </citation>
    <scope>NUCLEOTIDE SEQUENCE</scope>
    <source>
        <tissue evidence="1">Leaf</tissue>
    </source>
</reference>
<evidence type="ECO:0000313" key="1">
    <source>
        <dbReference type="EMBL" id="MBX32576.1"/>
    </source>
</evidence>
<dbReference type="EMBL" id="GGEC01052092">
    <property type="protein sequence ID" value="MBX32576.1"/>
    <property type="molecule type" value="Transcribed_RNA"/>
</dbReference>